<protein>
    <submittedName>
        <fullName evidence="2">ASCH domain-containing protein</fullName>
    </submittedName>
</protein>
<evidence type="ECO:0000313" key="3">
    <source>
        <dbReference type="Proteomes" id="UP001198220"/>
    </source>
</evidence>
<dbReference type="RefSeq" id="WP_308458389.1">
    <property type="nucleotide sequence ID" value="NZ_JAJEPS010000001.1"/>
</dbReference>
<dbReference type="SUPFAM" id="SSF88697">
    <property type="entry name" value="PUA domain-like"/>
    <property type="match status" value="1"/>
</dbReference>
<sequence>MKALSIWQPWAQLLATGVKHDETRSWGTKYRGPILIHAAKRQLDYTSEFIELHRSPFYKYFKVMGFGTYENILKLPYGAIIGMAELVDCKKIDQTYHDFVRDFCHSDYAFGNFTVGRYAWRMEKPVLFDAPIPAKGKQGLWEWEGELPELRKGQ</sequence>
<keyword evidence="3" id="KW-1185">Reference proteome</keyword>
<evidence type="ECO:0000259" key="1">
    <source>
        <dbReference type="Pfam" id="PF04266"/>
    </source>
</evidence>
<dbReference type="Pfam" id="PF04266">
    <property type="entry name" value="ASCH"/>
    <property type="match status" value="1"/>
</dbReference>
<organism evidence="2 3">
    <name type="scientific">Hominiventricola filiformis</name>
    <dbReference type="NCBI Taxonomy" id="2885352"/>
    <lineage>
        <taxon>Bacteria</taxon>
        <taxon>Bacillati</taxon>
        <taxon>Bacillota</taxon>
        <taxon>Clostridia</taxon>
        <taxon>Lachnospirales</taxon>
        <taxon>Lachnospiraceae</taxon>
        <taxon>Hominiventricola</taxon>
    </lineage>
</organism>
<name>A0AAE3DAZ0_9FIRM</name>
<dbReference type="EMBL" id="JAJEPS010000001">
    <property type="protein sequence ID" value="MCC2124834.1"/>
    <property type="molecule type" value="Genomic_DNA"/>
</dbReference>
<dbReference type="InterPro" id="IPR015947">
    <property type="entry name" value="PUA-like_sf"/>
</dbReference>
<feature type="domain" description="ASCH" evidence="1">
    <location>
        <begin position="4"/>
        <end position="96"/>
    </location>
</feature>
<accession>A0AAE3DAZ0</accession>
<dbReference type="CDD" id="cd06554">
    <property type="entry name" value="ASCH_ASC-1_like"/>
    <property type="match status" value="1"/>
</dbReference>
<dbReference type="Gene3D" id="2.30.130.30">
    <property type="entry name" value="Hypothetical protein"/>
    <property type="match status" value="1"/>
</dbReference>
<dbReference type="Proteomes" id="UP001198220">
    <property type="component" value="Unassembled WGS sequence"/>
</dbReference>
<reference evidence="2 3" key="1">
    <citation type="submission" date="2021-10" db="EMBL/GenBank/DDBJ databases">
        <title>Anaerobic single-cell dispensing facilitates the cultivation of human gut bacteria.</title>
        <authorList>
            <person name="Afrizal A."/>
        </authorList>
    </citation>
    <scope>NUCLEOTIDE SEQUENCE [LARGE SCALE GENOMIC DNA]</scope>
    <source>
        <strain evidence="2 3">CLA-AA-H276</strain>
    </source>
</reference>
<dbReference type="AlphaFoldDB" id="A0AAE3DAZ0"/>
<proteinExistence type="predicted"/>
<evidence type="ECO:0000313" key="2">
    <source>
        <dbReference type="EMBL" id="MCC2124834.1"/>
    </source>
</evidence>
<dbReference type="InterPro" id="IPR007374">
    <property type="entry name" value="ASCH_domain"/>
</dbReference>
<comment type="caution">
    <text evidence="2">The sequence shown here is derived from an EMBL/GenBank/DDBJ whole genome shotgun (WGS) entry which is preliminary data.</text>
</comment>
<gene>
    <name evidence="2" type="ORF">LKD36_01420</name>
</gene>